<proteinExistence type="predicted"/>
<protein>
    <submittedName>
        <fullName evidence="1">Uncharacterized protein</fullName>
    </submittedName>
</protein>
<accession>A0A9P1P1S9</accession>
<dbReference type="Proteomes" id="UP000032946">
    <property type="component" value="Chromosome"/>
</dbReference>
<dbReference type="AlphaFoldDB" id="A0A9P1P1S9"/>
<gene>
    <name evidence="1" type="ORF">ARTHRO_60909</name>
</gene>
<evidence type="ECO:0000313" key="2">
    <source>
        <dbReference type="Proteomes" id="UP000032946"/>
    </source>
</evidence>
<name>A0A9P1P1S9_9CYAN</name>
<reference evidence="1 2" key="1">
    <citation type="submission" date="2014-02" db="EMBL/GenBank/DDBJ databases">
        <authorList>
            <person name="Genoscope - CEA"/>
        </authorList>
    </citation>
    <scope>NUCLEOTIDE SEQUENCE [LARGE SCALE GENOMIC DNA]</scope>
    <source>
        <strain evidence="1 2">PCC 8005</strain>
    </source>
</reference>
<organism evidence="1 2">
    <name type="scientific">Limnospira indica PCC 8005</name>
    <dbReference type="NCBI Taxonomy" id="376219"/>
    <lineage>
        <taxon>Bacteria</taxon>
        <taxon>Bacillati</taxon>
        <taxon>Cyanobacteriota</taxon>
        <taxon>Cyanophyceae</taxon>
        <taxon>Oscillatoriophycideae</taxon>
        <taxon>Oscillatoriales</taxon>
        <taxon>Sirenicapillariaceae</taxon>
        <taxon>Limnospira</taxon>
    </lineage>
</organism>
<keyword evidence="2" id="KW-1185">Reference proteome</keyword>
<evidence type="ECO:0000313" key="1">
    <source>
        <dbReference type="EMBL" id="CDM98308.1"/>
    </source>
</evidence>
<dbReference type="EMBL" id="FO818640">
    <property type="protein sequence ID" value="CDM98308.1"/>
    <property type="molecule type" value="Genomic_DNA"/>
</dbReference>
<sequence>MLVAACVTNNADLTDLVLWVLPLLTSSIDSGDSHFCCF</sequence>